<organism evidence="19">
    <name type="scientific">Timema genevievae</name>
    <name type="common">Walking stick</name>
    <dbReference type="NCBI Taxonomy" id="629358"/>
    <lineage>
        <taxon>Eukaryota</taxon>
        <taxon>Metazoa</taxon>
        <taxon>Ecdysozoa</taxon>
        <taxon>Arthropoda</taxon>
        <taxon>Hexapoda</taxon>
        <taxon>Insecta</taxon>
        <taxon>Pterygota</taxon>
        <taxon>Neoptera</taxon>
        <taxon>Polyneoptera</taxon>
        <taxon>Phasmatodea</taxon>
        <taxon>Timematodea</taxon>
        <taxon>Timematoidea</taxon>
        <taxon>Timematidae</taxon>
        <taxon>Timema</taxon>
    </lineage>
</organism>
<evidence type="ECO:0000256" key="6">
    <source>
        <dbReference type="ARBA" id="ARBA00022837"/>
    </source>
</evidence>
<proteinExistence type="predicted"/>
<dbReference type="Pfam" id="PF22614">
    <property type="entry name" value="Slo-like_RCK"/>
    <property type="match status" value="2"/>
</dbReference>
<feature type="domain" description="Calcium-activated potassium channel BK alpha subunit" evidence="16">
    <location>
        <begin position="650"/>
        <end position="700"/>
    </location>
</feature>
<evidence type="ECO:0000256" key="12">
    <source>
        <dbReference type="ARBA" id="ARBA00023303"/>
    </source>
</evidence>
<dbReference type="GO" id="GO:0060072">
    <property type="term" value="F:large conductance calcium-activated potassium channel activity"/>
    <property type="evidence" value="ECO:0007669"/>
    <property type="project" value="TreeGrafter"/>
</dbReference>
<dbReference type="GO" id="GO:0045211">
    <property type="term" value="C:postsynaptic membrane"/>
    <property type="evidence" value="ECO:0007669"/>
    <property type="project" value="TreeGrafter"/>
</dbReference>
<evidence type="ECO:0000259" key="17">
    <source>
        <dbReference type="Pfam" id="PF07885"/>
    </source>
</evidence>
<name>A0A7R9JUF6_TIMGE</name>
<evidence type="ECO:0000259" key="16">
    <source>
        <dbReference type="Pfam" id="PF03493"/>
    </source>
</evidence>
<dbReference type="PANTHER" id="PTHR10027:SF33">
    <property type="entry name" value="CALCIUM-ACTIVATED POTASSIUM CHANNEL SUBUNIT ALPHA-1-RELATED"/>
    <property type="match status" value="1"/>
</dbReference>
<feature type="domain" description="RCK N-terminal" evidence="18">
    <location>
        <begin position="495"/>
        <end position="538"/>
    </location>
</feature>
<evidence type="ECO:0000256" key="8">
    <source>
        <dbReference type="ARBA" id="ARBA00022958"/>
    </source>
</evidence>
<dbReference type="PANTHER" id="PTHR10027">
    <property type="entry name" value="CALCIUM-ACTIVATED POTASSIUM CHANNEL ALPHA CHAIN"/>
    <property type="match status" value="1"/>
</dbReference>
<evidence type="ECO:0000313" key="19">
    <source>
        <dbReference type="EMBL" id="CAD7589649.1"/>
    </source>
</evidence>
<feature type="transmembrane region" description="Helical" evidence="15">
    <location>
        <begin position="243"/>
        <end position="262"/>
    </location>
</feature>
<keyword evidence="8" id="KW-0630">Potassium</keyword>
<evidence type="ECO:0000256" key="2">
    <source>
        <dbReference type="ARBA" id="ARBA00022448"/>
    </source>
</evidence>
<keyword evidence="6" id="KW-0106">Calcium</keyword>
<evidence type="ECO:0000256" key="7">
    <source>
        <dbReference type="ARBA" id="ARBA00022882"/>
    </source>
</evidence>
<dbReference type="InterPro" id="IPR003929">
    <property type="entry name" value="K_chnl_BK_asu"/>
</dbReference>
<feature type="domain" description="Potassium channel" evidence="17">
    <location>
        <begin position="214"/>
        <end position="295"/>
    </location>
</feature>
<dbReference type="SUPFAM" id="SSF81324">
    <property type="entry name" value="Voltage-gated potassium channels"/>
    <property type="match status" value="1"/>
</dbReference>
<dbReference type="InterPro" id="IPR013099">
    <property type="entry name" value="K_chnl_dom"/>
</dbReference>
<keyword evidence="11 15" id="KW-0472">Membrane</keyword>
<dbReference type="InterPro" id="IPR003148">
    <property type="entry name" value="RCK_N"/>
</dbReference>
<gene>
    <name evidence="19" type="ORF">TGEB3V08_LOCUS3575</name>
</gene>
<dbReference type="InterPro" id="IPR047871">
    <property type="entry name" value="K_chnl_Slo-like"/>
</dbReference>
<dbReference type="Pfam" id="PF07885">
    <property type="entry name" value="Ion_trans_2"/>
    <property type="match status" value="1"/>
</dbReference>
<evidence type="ECO:0000256" key="11">
    <source>
        <dbReference type="ARBA" id="ARBA00023136"/>
    </source>
</evidence>
<dbReference type="Gene3D" id="1.10.287.70">
    <property type="match status" value="1"/>
</dbReference>
<sequence length="1069" mass="121826">MALTWSSDYKQVSCDSSCTVAIRCEYGVSPITDISIADTFEIESLGVEVAVIIWYREEVERCQKWSHNVTQQIDLAFNIFFMVYFFIRAIYSWQEGFWYRVSTFMFIAASDKLWFMLEMYSFVDYFTIPPSFVSIYLDRTWIGELHTKKIYIRVSETRHSDTLNCTQLLALVITIQGLRFLRALRLMTVPDILQYLNILKTSSSIRLAQLVSIFISVWLTAAGIIHLLENSGDPLDFTNPQQLSYWTCVYFLIVTMSTVGYGDVYCQTVLGRTFLVFFLLVGLAIFASSIPEIIELVGTRSKYGGEYRREHGKSWIPEITELAGNRCKYGGQYKRERRRHIVVCGHITYESVSHFLKDFLHEDREDVDVEVVFLHRKEPDLELEGLLKRHYTTVEFFQGTMMNAVDLERVKCRKPPDLELEGLFKRHFTTVEFFQGSIMNPIDLQRVKSVIEPYQLRISLLLSKIKPISVDLWCHVVSTENPLAVNLGSLELVFRVHEADACLVLANKYCQDPDAEDAANIMRVISIKNYSDDIRVIIQLMQYHNKAYLLNIPSWDWKQGDDVICLAELKLGFIAQSCLAPGFSTMMANLFAMRSFKTSPDMQSWQNDYLRGTGMEMYTETLSPTFIGMPFAQATELNRLCSILYFDSRSPDTQAWQNDYLQGTGCEMYTETLSPSFTGMTFPQASELCFTKLKLLLLAIEIKGEDGVDSKISINPRGAKIAANTQGFFIAQSADEVKRAWFYCKHCHEDSKDETLIKKCKCKNCEFHLNNLEHCLLRMQVVCMLLPAALATAARMKLAAVSCLHPQCRRGPLNGSCCCHTFLNEIVLVGLAEHVSCCGGILVARALTYVVCLTGLAVWRVRVGFILADDHHPPPTFTPPELPKKVHVRVLRNHRSTPTTLVNSTKQVNKVKPNVNRATPDNLGSPNQPGYNRCDWFDGLNESSYYMPETLPNTRVTQVPILEADMYTLTEIWQQPTSRNSGGNNMNNNGGIQVGIADDQAKDFDFEKTEMKYDSTGMFHWGPARNLEECILLCSEVVTDASNIVAIRTSSWSNLVKLFPQFLRQVITK</sequence>
<dbReference type="FunFam" id="1.10.287.70:FF:000015">
    <property type="entry name" value="Calcium-activated potassium channel subunit alpha-1 isoform X7"/>
    <property type="match status" value="1"/>
</dbReference>
<feature type="transmembrane region" description="Helical" evidence="15">
    <location>
        <begin position="269"/>
        <end position="290"/>
    </location>
</feature>
<dbReference type="GO" id="GO:0034702">
    <property type="term" value="C:monoatomic ion channel complex"/>
    <property type="evidence" value="ECO:0007669"/>
    <property type="project" value="UniProtKB-KW"/>
</dbReference>
<feature type="domain" description="Calcium-activated potassium channel BK alpha subunit" evidence="16">
    <location>
        <begin position="561"/>
        <end position="636"/>
    </location>
</feature>
<evidence type="ECO:0000256" key="15">
    <source>
        <dbReference type="SAM" id="Phobius"/>
    </source>
</evidence>
<keyword evidence="2" id="KW-0813">Transport</keyword>
<dbReference type="Gene3D" id="3.40.50.720">
    <property type="entry name" value="NAD(P)-binding Rossmann-like Domain"/>
    <property type="match status" value="1"/>
</dbReference>
<evidence type="ECO:0000256" key="13">
    <source>
        <dbReference type="ARBA" id="ARBA00029579"/>
    </source>
</evidence>
<keyword evidence="12" id="KW-0407">Ion channel</keyword>
<reference evidence="19" key="1">
    <citation type="submission" date="2020-11" db="EMBL/GenBank/DDBJ databases">
        <authorList>
            <person name="Tran Van P."/>
        </authorList>
    </citation>
    <scope>NUCLEOTIDE SEQUENCE</scope>
</reference>
<feature type="transmembrane region" description="Helical" evidence="15">
    <location>
        <begin position="73"/>
        <end position="91"/>
    </location>
</feature>
<keyword evidence="10" id="KW-0406">Ion transport</keyword>
<keyword evidence="9 15" id="KW-1133">Transmembrane helix</keyword>
<protein>
    <recommendedName>
        <fullName evidence="13">BK channel</fullName>
    </recommendedName>
</protein>
<dbReference type="EMBL" id="OE840143">
    <property type="protein sequence ID" value="CAD7589649.1"/>
    <property type="molecule type" value="Genomic_DNA"/>
</dbReference>
<keyword evidence="4 15" id="KW-0812">Transmembrane</keyword>
<evidence type="ECO:0000256" key="4">
    <source>
        <dbReference type="ARBA" id="ARBA00022692"/>
    </source>
</evidence>
<keyword evidence="3" id="KW-0633">Potassium transport</keyword>
<evidence type="ECO:0000256" key="10">
    <source>
        <dbReference type="ARBA" id="ARBA00023065"/>
    </source>
</evidence>
<comment type="subcellular location">
    <subcellularLocation>
        <location evidence="1">Membrane</location>
        <topology evidence="1">Multi-pass membrane protein</topology>
    </subcellularLocation>
</comment>
<evidence type="ECO:0000256" key="9">
    <source>
        <dbReference type="ARBA" id="ARBA00022989"/>
    </source>
</evidence>
<feature type="transmembrane region" description="Helical" evidence="15">
    <location>
        <begin position="207"/>
        <end position="228"/>
    </location>
</feature>
<accession>A0A7R9JUF6</accession>
<evidence type="ECO:0000256" key="3">
    <source>
        <dbReference type="ARBA" id="ARBA00022538"/>
    </source>
</evidence>
<dbReference type="AlphaFoldDB" id="A0A7R9JUF6"/>
<evidence type="ECO:0000256" key="5">
    <source>
        <dbReference type="ARBA" id="ARBA00022826"/>
    </source>
</evidence>
<keyword evidence="5" id="KW-0631">Potassium channel</keyword>
<keyword evidence="7" id="KW-0851">Voltage-gated channel</keyword>
<comment type="catalytic activity">
    <reaction evidence="14">
        <text>K(+)(in) = K(+)(out)</text>
        <dbReference type="Rhea" id="RHEA:29463"/>
        <dbReference type="ChEBI" id="CHEBI:29103"/>
    </reaction>
</comment>
<evidence type="ECO:0000259" key="18">
    <source>
        <dbReference type="Pfam" id="PF22614"/>
    </source>
</evidence>
<feature type="domain" description="RCK N-terminal" evidence="18">
    <location>
        <begin position="337"/>
        <end position="414"/>
    </location>
</feature>
<evidence type="ECO:0000256" key="1">
    <source>
        <dbReference type="ARBA" id="ARBA00004141"/>
    </source>
</evidence>
<evidence type="ECO:0000256" key="14">
    <source>
        <dbReference type="ARBA" id="ARBA00034430"/>
    </source>
</evidence>
<dbReference type="Pfam" id="PF03493">
    <property type="entry name" value="BK_channel_a"/>
    <property type="match status" value="2"/>
</dbReference>